<evidence type="ECO:0000313" key="10">
    <source>
        <dbReference type="Proteomes" id="UP000694845"/>
    </source>
</evidence>
<dbReference type="OrthoDB" id="1585644at2759"/>
<dbReference type="InterPro" id="IPR036770">
    <property type="entry name" value="Ankyrin_rpt-contain_sf"/>
</dbReference>
<dbReference type="AlphaFoldDB" id="A0A8B7Y4Q4"/>
<keyword evidence="3" id="KW-0256">Endoplasmic reticulum</keyword>
<dbReference type="PANTHER" id="PTHR12447:SF25">
    <property type="entry name" value="ANKYRIN REPEAT DOMAIN-CONTAINING PROTEIN 13C"/>
    <property type="match status" value="1"/>
</dbReference>
<evidence type="ECO:0000256" key="8">
    <source>
        <dbReference type="PROSITE-ProRule" id="PRU00023"/>
    </source>
</evidence>
<protein>
    <submittedName>
        <fullName evidence="11">Ankyrin repeat domain-containing protein 13C-like isoform X1</fullName>
    </submittedName>
</protein>
<dbReference type="GeneID" id="110977457"/>
<keyword evidence="6" id="KW-0143">Chaperone</keyword>
<keyword evidence="5" id="KW-0472">Membrane</keyword>
<evidence type="ECO:0000256" key="4">
    <source>
        <dbReference type="ARBA" id="ARBA00023043"/>
    </source>
</evidence>
<evidence type="ECO:0000256" key="1">
    <source>
        <dbReference type="ARBA" id="ARBA00004586"/>
    </source>
</evidence>
<dbReference type="RefSeq" id="XP_022087310.1">
    <property type="nucleotide sequence ID" value="XM_022231618.1"/>
</dbReference>
<feature type="domain" description="Ankyrin repeat" evidence="9">
    <location>
        <begin position="158"/>
        <end position="423"/>
    </location>
</feature>
<dbReference type="Pfam" id="PF12796">
    <property type="entry name" value="Ank_2"/>
    <property type="match status" value="1"/>
</dbReference>
<keyword evidence="10" id="KW-1185">Reference proteome</keyword>
<evidence type="ECO:0000313" key="11">
    <source>
        <dbReference type="RefSeq" id="XP_022087310.1"/>
    </source>
</evidence>
<keyword evidence="4 8" id="KW-0040">ANK repeat</keyword>
<dbReference type="OMA" id="YPMHQSV"/>
<comment type="function">
    <text evidence="7">Acts as a molecular chaperone for G protein-coupled receptors, regulating their biogenesis and exit from the ER.</text>
</comment>
<dbReference type="InterPro" id="IPR021832">
    <property type="entry name" value="ANKRD13"/>
</dbReference>
<evidence type="ECO:0000259" key="9">
    <source>
        <dbReference type="Pfam" id="PF11904"/>
    </source>
</evidence>
<dbReference type="FunFam" id="1.25.40.20:FF:000302">
    <property type="entry name" value="Ankyrin repeat containing protein"/>
    <property type="match status" value="1"/>
</dbReference>
<dbReference type="Pfam" id="PF11904">
    <property type="entry name" value="ANKRD13_C"/>
    <property type="match status" value="1"/>
</dbReference>
<evidence type="ECO:0000256" key="5">
    <source>
        <dbReference type="ARBA" id="ARBA00023136"/>
    </source>
</evidence>
<sequence>MASLSLREMLADYPLHESVFNNDLKRLSALLRTRDVSEKDVHGNTALHLAAMLGHKECIHLLLTHDAPVRLKNALGWNSLAEAVSYGDRPTITTLLRKLKQQSRESLEAKRPQLIQALEDLGDFYMEVRWDFQSWVPLVSRMLPSDTCRILKRGTRVRMDTTLVDFNDMQWQRGNNTFLFNGDAKPDNSLVILDNDNKLFQRVRYQHYKIRKETEKELEEEVDILMSSDVVTMTLSTKPITFTRAQSGWLFREKKCEMIGNYYAHVYTINNVIVETRKRRGHLSEEDVQKNKAALESLSKGRALPANLQPQYRKSLPAPPATDIRWSEYIKGRPSRAHLGRPEVCKESKKVFKATVAMSEDFPMDLPDLLNILEVLTPMRHFQKLRDFVSMKMPPGFPIKIDVPVLPTITARVTFQDFQYRDNILPSLFKIPRDYTLDSSRCPEI</sequence>
<comment type="subcellular location">
    <subcellularLocation>
        <location evidence="1">Endoplasmic reticulum membrane</location>
    </subcellularLocation>
</comment>
<evidence type="ECO:0000256" key="3">
    <source>
        <dbReference type="ARBA" id="ARBA00022824"/>
    </source>
</evidence>
<dbReference type="PROSITE" id="PS50088">
    <property type="entry name" value="ANK_REPEAT"/>
    <property type="match status" value="1"/>
</dbReference>
<name>A0A8B7Y4Q4_ACAPL</name>
<dbReference type="GO" id="GO:0006621">
    <property type="term" value="P:protein retention in ER lumen"/>
    <property type="evidence" value="ECO:0007669"/>
    <property type="project" value="TreeGrafter"/>
</dbReference>
<feature type="repeat" description="ANK" evidence="8">
    <location>
        <begin position="42"/>
        <end position="74"/>
    </location>
</feature>
<gene>
    <name evidence="11" type="primary">LOC110977457</name>
</gene>
<keyword evidence="2" id="KW-0677">Repeat</keyword>
<dbReference type="PANTHER" id="PTHR12447">
    <property type="entry name" value="ANKYRIN REPEAT DOMAIN-CONTAINING PROTEIN 13"/>
    <property type="match status" value="1"/>
</dbReference>
<dbReference type="Proteomes" id="UP000694845">
    <property type="component" value="Unplaced"/>
</dbReference>
<dbReference type="GO" id="GO:0005789">
    <property type="term" value="C:endoplasmic reticulum membrane"/>
    <property type="evidence" value="ECO:0007669"/>
    <property type="project" value="UniProtKB-SubCell"/>
</dbReference>
<reference evidence="11" key="1">
    <citation type="submission" date="2025-08" db="UniProtKB">
        <authorList>
            <consortium name="RefSeq"/>
        </authorList>
    </citation>
    <scope>IDENTIFICATION</scope>
</reference>
<proteinExistence type="predicted"/>
<dbReference type="InterPro" id="IPR055285">
    <property type="entry name" value="ANKRD13_C"/>
</dbReference>
<dbReference type="InterPro" id="IPR002110">
    <property type="entry name" value="Ankyrin_rpt"/>
</dbReference>
<organism evidence="10 11">
    <name type="scientific">Acanthaster planci</name>
    <name type="common">Crown-of-thorns starfish</name>
    <dbReference type="NCBI Taxonomy" id="133434"/>
    <lineage>
        <taxon>Eukaryota</taxon>
        <taxon>Metazoa</taxon>
        <taxon>Echinodermata</taxon>
        <taxon>Eleutherozoa</taxon>
        <taxon>Asterozoa</taxon>
        <taxon>Asteroidea</taxon>
        <taxon>Valvatacea</taxon>
        <taxon>Valvatida</taxon>
        <taxon>Acanthasteridae</taxon>
        <taxon>Acanthaster</taxon>
    </lineage>
</organism>
<evidence type="ECO:0000256" key="6">
    <source>
        <dbReference type="ARBA" id="ARBA00023186"/>
    </source>
</evidence>
<dbReference type="Gene3D" id="1.25.40.20">
    <property type="entry name" value="Ankyrin repeat-containing domain"/>
    <property type="match status" value="1"/>
</dbReference>
<evidence type="ECO:0000256" key="7">
    <source>
        <dbReference type="ARBA" id="ARBA00037107"/>
    </source>
</evidence>
<dbReference type="PROSITE" id="PS50297">
    <property type="entry name" value="ANK_REP_REGION"/>
    <property type="match status" value="1"/>
</dbReference>
<accession>A0A8B7Y4Q4</accession>
<evidence type="ECO:0000256" key="2">
    <source>
        <dbReference type="ARBA" id="ARBA00022737"/>
    </source>
</evidence>
<dbReference type="SUPFAM" id="SSF48403">
    <property type="entry name" value="Ankyrin repeat"/>
    <property type="match status" value="1"/>
</dbReference>
<dbReference type="GO" id="GO:0005102">
    <property type="term" value="F:signaling receptor binding"/>
    <property type="evidence" value="ECO:0007669"/>
    <property type="project" value="TreeGrafter"/>
</dbReference>
<dbReference type="CTD" id="81573"/>
<dbReference type="SMART" id="SM00248">
    <property type="entry name" value="ANK"/>
    <property type="match status" value="3"/>
</dbReference>
<dbReference type="KEGG" id="aplc:110977457"/>